<evidence type="ECO:0000313" key="3">
    <source>
        <dbReference type="Proteomes" id="UP000759131"/>
    </source>
</evidence>
<gene>
    <name evidence="2" type="ORF">OSB1V03_LOCUS12742</name>
</gene>
<organism evidence="2">
    <name type="scientific">Medioppia subpectinata</name>
    <dbReference type="NCBI Taxonomy" id="1979941"/>
    <lineage>
        <taxon>Eukaryota</taxon>
        <taxon>Metazoa</taxon>
        <taxon>Ecdysozoa</taxon>
        <taxon>Arthropoda</taxon>
        <taxon>Chelicerata</taxon>
        <taxon>Arachnida</taxon>
        <taxon>Acari</taxon>
        <taxon>Acariformes</taxon>
        <taxon>Sarcoptiformes</taxon>
        <taxon>Oribatida</taxon>
        <taxon>Brachypylina</taxon>
        <taxon>Oppioidea</taxon>
        <taxon>Oppiidae</taxon>
        <taxon>Medioppia</taxon>
    </lineage>
</organism>
<feature type="domain" description="SAM" evidence="1">
    <location>
        <begin position="9"/>
        <end position="74"/>
    </location>
</feature>
<dbReference type="Proteomes" id="UP000759131">
    <property type="component" value="Unassembled WGS sequence"/>
</dbReference>
<accession>A0A7R9Q4L5</accession>
<dbReference type="EMBL" id="CAJPIZ010010839">
    <property type="protein sequence ID" value="CAG2112767.1"/>
    <property type="molecule type" value="Genomic_DNA"/>
</dbReference>
<dbReference type="InterPro" id="IPR017874">
    <property type="entry name" value="CRIC_domain"/>
</dbReference>
<dbReference type="PANTHER" id="PTHR12844:SF42">
    <property type="entry name" value="CONNECTOR ENHANCER OF KSR PROTEIN CNK"/>
    <property type="match status" value="1"/>
</dbReference>
<sequence length="165" mass="18483">MAFINVAEWTAVNTTDWLKGLDDCILPYVQFFLNNNINGCRLLLLSCDDLNHLNVRKVGHQELILDAVDLLKHLHYNFGSETLQSLALRLGCKARSLYNQLKRDLMIANNNNDTDNGSGSTAGDERVSTQTLSAVSDILASVKAFISWIDRYVCLVLEVIPPKFL</sequence>
<dbReference type="InterPro" id="IPR013761">
    <property type="entry name" value="SAM/pointed_sf"/>
</dbReference>
<name>A0A7R9Q4L5_9ACAR</name>
<dbReference type="AlphaFoldDB" id="A0A7R9Q4L5"/>
<evidence type="ECO:0000313" key="2">
    <source>
        <dbReference type="EMBL" id="CAD7632337.1"/>
    </source>
</evidence>
<dbReference type="PROSITE" id="PS50105">
    <property type="entry name" value="SAM_DOMAIN"/>
    <property type="match status" value="1"/>
</dbReference>
<proteinExistence type="predicted"/>
<dbReference type="PANTHER" id="PTHR12844">
    <property type="entry name" value="CONNECTOR ENCHANCER OF KINASE SUPPRESSOR OF RAS"/>
    <property type="match status" value="1"/>
</dbReference>
<reference evidence="2" key="1">
    <citation type="submission" date="2020-11" db="EMBL/GenBank/DDBJ databases">
        <authorList>
            <person name="Tran Van P."/>
        </authorList>
    </citation>
    <scope>NUCLEOTIDE SEQUENCE</scope>
</reference>
<dbReference type="SUPFAM" id="SSF47769">
    <property type="entry name" value="SAM/Pointed domain"/>
    <property type="match status" value="1"/>
</dbReference>
<dbReference type="SMART" id="SM00454">
    <property type="entry name" value="SAM"/>
    <property type="match status" value="1"/>
</dbReference>
<dbReference type="EMBL" id="OC865414">
    <property type="protein sequence ID" value="CAD7632337.1"/>
    <property type="molecule type" value="Genomic_DNA"/>
</dbReference>
<dbReference type="Pfam" id="PF07647">
    <property type="entry name" value="SAM_2"/>
    <property type="match status" value="1"/>
</dbReference>
<evidence type="ECO:0000259" key="1">
    <source>
        <dbReference type="PROSITE" id="PS50105"/>
    </source>
</evidence>
<dbReference type="Pfam" id="PF10534">
    <property type="entry name" value="CRIC_ras_sig"/>
    <property type="match status" value="1"/>
</dbReference>
<dbReference type="InterPro" id="IPR051566">
    <property type="entry name" value="CNKSR"/>
</dbReference>
<dbReference type="OrthoDB" id="74412at2759"/>
<protein>
    <recommendedName>
        <fullName evidence="1">SAM domain-containing protein</fullName>
    </recommendedName>
</protein>
<dbReference type="InterPro" id="IPR001660">
    <property type="entry name" value="SAM"/>
</dbReference>
<dbReference type="Gene3D" id="1.10.150.50">
    <property type="entry name" value="Transcription Factor, Ets-1"/>
    <property type="match status" value="1"/>
</dbReference>
<keyword evidence="3" id="KW-1185">Reference proteome</keyword>